<dbReference type="Pfam" id="PF01231">
    <property type="entry name" value="IDO"/>
    <property type="match status" value="1"/>
</dbReference>
<keyword evidence="5" id="KW-0812">Transmembrane</keyword>
<reference evidence="6" key="1">
    <citation type="submission" date="2021-06" db="EMBL/GenBank/DDBJ databases">
        <authorList>
            <consortium name="DOE Joint Genome Institute"/>
            <person name="Mondo S.J."/>
            <person name="Amses K.R."/>
            <person name="Simmons D.R."/>
            <person name="Longcore J.E."/>
            <person name="Seto K."/>
            <person name="Alves G.H."/>
            <person name="Bonds A.E."/>
            <person name="Quandt C.A."/>
            <person name="Davis W.J."/>
            <person name="Chang Y."/>
            <person name="Letcher P.M."/>
            <person name="Powell M.J."/>
            <person name="Kuo A."/>
            <person name="Labutti K."/>
            <person name="Pangilinan J."/>
            <person name="Andreopoulos W."/>
            <person name="Tritt A."/>
            <person name="Riley R."/>
            <person name="Hundley H."/>
            <person name="Johnson J."/>
            <person name="Lipzen A."/>
            <person name="Barry K."/>
            <person name="Berbee M.L."/>
            <person name="Buchler N.E."/>
            <person name="Grigoriev I.V."/>
            <person name="Spatafora J.W."/>
            <person name="Stajich J.E."/>
            <person name="James T.Y."/>
        </authorList>
    </citation>
    <scope>NUCLEOTIDE SEQUENCE</scope>
    <source>
        <strain evidence="6">AG</strain>
    </source>
</reference>
<evidence type="ECO:0000256" key="1">
    <source>
        <dbReference type="ARBA" id="ARBA00007119"/>
    </source>
</evidence>
<dbReference type="PANTHER" id="PTHR28657:SF3">
    <property type="entry name" value="INDOLEAMINE 2,3-DIOXYGENASE"/>
    <property type="match status" value="1"/>
</dbReference>
<keyword evidence="2 4" id="KW-0479">Metal-binding</keyword>
<dbReference type="Gene3D" id="1.20.58.480">
    <property type="match status" value="1"/>
</dbReference>
<dbReference type="FunFam" id="1.20.58.480:FF:000005">
    <property type="entry name" value="Indoleamine 2,3-dioxygenase family protein"/>
    <property type="match status" value="1"/>
</dbReference>
<sequence length="526" mass="59706">MSAYGHGKVLAIKVCPFQLICHLVFFTTLIVMAIITKAIIQSSALSRSVFVRSFSVSALRTQARPLDSEFPVLTDPLMENKQLPSFMVGTENGFLPRQEPLSQLPERFEKLESLLQRMPIRCRDGSPGLLAQGQFGDAVVAELPVYNVDDIHDNQLLSALFRDYTFAASAYLLEPCDIMYRSKEDYGLGRQILPANIAVPLVKVSEKIHSKPFMEYALSYSLYNWKRLNPTAGLSYDNLDIVRGFAGSASEAGFILNHVTMVAYSGDLVKHSLSVMDSVSNSNREQFNNSMRMLNRTYEFINNEMEMMWSRSEPGDYMKFRTFIMGTKNQPMFPNGVVYEGVSDTPLFYRGESGANDSMVPLGDNLLQLTSHMPKNPLTEVLRDFRSYRPTNHKEFLEYVQERAEQVGVRDYALKDDNSAALYLANVDQIRAFRHRHWNFTKSYIIKHTQHAVATGGSPITTWLPNQLGTVLDQMIQVGNTINRNNLTEENQMALDAIWKRAEAQKRVLDREVATLKQAFKDQDKV</sequence>
<evidence type="ECO:0000256" key="2">
    <source>
        <dbReference type="ARBA" id="ARBA00022723"/>
    </source>
</evidence>
<evidence type="ECO:0000313" key="6">
    <source>
        <dbReference type="EMBL" id="KAI8575442.1"/>
    </source>
</evidence>
<evidence type="ECO:0000256" key="4">
    <source>
        <dbReference type="PIRSR" id="PIRSR600898-1"/>
    </source>
</evidence>
<keyword evidence="5" id="KW-1133">Transmembrane helix</keyword>
<organism evidence="6 7">
    <name type="scientific">Umbelopsis ramanniana AG</name>
    <dbReference type="NCBI Taxonomy" id="1314678"/>
    <lineage>
        <taxon>Eukaryota</taxon>
        <taxon>Fungi</taxon>
        <taxon>Fungi incertae sedis</taxon>
        <taxon>Mucoromycota</taxon>
        <taxon>Mucoromycotina</taxon>
        <taxon>Umbelopsidomycetes</taxon>
        <taxon>Umbelopsidales</taxon>
        <taxon>Umbelopsidaceae</taxon>
        <taxon>Umbelopsis</taxon>
    </lineage>
</organism>
<evidence type="ECO:0000256" key="3">
    <source>
        <dbReference type="ARBA" id="ARBA00023004"/>
    </source>
</evidence>
<comment type="caution">
    <text evidence="6">The sequence shown here is derived from an EMBL/GenBank/DDBJ whole genome shotgun (WGS) entry which is preliminary data.</text>
</comment>
<gene>
    <name evidence="6" type="ORF">K450DRAFT_261744</name>
</gene>
<dbReference type="PANTHER" id="PTHR28657">
    <property type="entry name" value="INDOLEAMINE 2,3-DIOXYGENASE"/>
    <property type="match status" value="1"/>
</dbReference>
<accession>A0AAD5E2D3</accession>
<keyword evidence="4" id="KW-0349">Heme</keyword>
<evidence type="ECO:0000256" key="5">
    <source>
        <dbReference type="SAM" id="Phobius"/>
    </source>
</evidence>
<protein>
    <submittedName>
        <fullName evidence="6">Uncharacterized protein</fullName>
    </submittedName>
</protein>
<feature type="binding site" description="proximal binding residue" evidence="4">
    <location>
        <position position="437"/>
    </location>
    <ligand>
        <name>heme b</name>
        <dbReference type="ChEBI" id="CHEBI:60344"/>
    </ligand>
    <ligandPart>
        <name>Fe</name>
        <dbReference type="ChEBI" id="CHEBI:18248"/>
    </ligandPart>
</feature>
<comment type="similarity">
    <text evidence="1">Belongs to the indoleamine 2,3-dioxygenase family.</text>
</comment>
<dbReference type="AlphaFoldDB" id="A0AAD5E2D3"/>
<dbReference type="GO" id="GO:0019441">
    <property type="term" value="P:L-tryptophan catabolic process to kynurenine"/>
    <property type="evidence" value="ECO:0007669"/>
    <property type="project" value="InterPro"/>
</dbReference>
<feature type="transmembrane region" description="Helical" evidence="5">
    <location>
        <begin position="20"/>
        <end position="40"/>
    </location>
</feature>
<dbReference type="RefSeq" id="XP_051440446.1">
    <property type="nucleotide sequence ID" value="XM_051592368.1"/>
</dbReference>
<proteinExistence type="inferred from homology"/>
<evidence type="ECO:0000313" key="7">
    <source>
        <dbReference type="Proteomes" id="UP001206595"/>
    </source>
</evidence>
<keyword evidence="3 4" id="KW-0408">Iron</keyword>
<keyword evidence="7" id="KW-1185">Reference proteome</keyword>
<dbReference type="EMBL" id="MU620981">
    <property type="protein sequence ID" value="KAI8575442.1"/>
    <property type="molecule type" value="Genomic_DNA"/>
</dbReference>
<reference evidence="6" key="2">
    <citation type="journal article" date="2022" name="Proc. Natl. Acad. Sci. U.S.A.">
        <title>Diploid-dominant life cycles characterize the early evolution of Fungi.</title>
        <authorList>
            <person name="Amses K.R."/>
            <person name="Simmons D.R."/>
            <person name="Longcore J.E."/>
            <person name="Mondo S.J."/>
            <person name="Seto K."/>
            <person name="Jeronimo G.H."/>
            <person name="Bonds A.E."/>
            <person name="Quandt C.A."/>
            <person name="Davis W.J."/>
            <person name="Chang Y."/>
            <person name="Federici B.A."/>
            <person name="Kuo A."/>
            <person name="LaButti K."/>
            <person name="Pangilinan J."/>
            <person name="Andreopoulos W."/>
            <person name="Tritt A."/>
            <person name="Riley R."/>
            <person name="Hundley H."/>
            <person name="Johnson J."/>
            <person name="Lipzen A."/>
            <person name="Barry K."/>
            <person name="Lang B.F."/>
            <person name="Cuomo C.A."/>
            <person name="Buchler N.E."/>
            <person name="Grigoriev I.V."/>
            <person name="Spatafora J.W."/>
            <person name="Stajich J.E."/>
            <person name="James T.Y."/>
        </authorList>
    </citation>
    <scope>NUCLEOTIDE SEQUENCE</scope>
    <source>
        <strain evidence="6">AG</strain>
    </source>
</reference>
<dbReference type="GeneID" id="75917711"/>
<dbReference type="GO" id="GO:0046872">
    <property type="term" value="F:metal ion binding"/>
    <property type="evidence" value="ECO:0007669"/>
    <property type="project" value="UniProtKB-KW"/>
</dbReference>
<name>A0AAD5E2D3_UMBRA</name>
<dbReference type="GO" id="GO:0020037">
    <property type="term" value="F:heme binding"/>
    <property type="evidence" value="ECO:0007669"/>
    <property type="project" value="InterPro"/>
</dbReference>
<dbReference type="SUPFAM" id="SSF140959">
    <property type="entry name" value="Indolic compounds 2,3-dioxygenase-like"/>
    <property type="match status" value="1"/>
</dbReference>
<dbReference type="InterPro" id="IPR000898">
    <property type="entry name" value="Indolamine_dOase"/>
</dbReference>
<keyword evidence="5" id="KW-0472">Membrane</keyword>
<dbReference type="GO" id="GO:0016702">
    <property type="term" value="F:oxidoreductase activity, acting on single donors with incorporation of molecular oxygen, incorporation of two atoms of oxygen"/>
    <property type="evidence" value="ECO:0007669"/>
    <property type="project" value="UniProtKB-ARBA"/>
</dbReference>
<dbReference type="InterPro" id="IPR037217">
    <property type="entry name" value="Trp/Indoleamine_2_3_dOase-like"/>
</dbReference>
<dbReference type="Proteomes" id="UP001206595">
    <property type="component" value="Unassembled WGS sequence"/>
</dbReference>